<keyword evidence="1" id="KW-0812">Transmembrane</keyword>
<dbReference type="AlphaFoldDB" id="A0A258DAA3"/>
<name>A0A258DAA3_CAUVI</name>
<evidence type="ECO:0000313" key="3">
    <source>
        <dbReference type="Proteomes" id="UP000215616"/>
    </source>
</evidence>
<keyword evidence="1" id="KW-0472">Membrane</keyword>
<proteinExistence type="predicted"/>
<comment type="caution">
    <text evidence="2">The sequence shown here is derived from an EMBL/GenBank/DDBJ whole genome shotgun (WGS) entry which is preliminary data.</text>
</comment>
<accession>A0A258DAA3</accession>
<dbReference type="Pfam" id="PF05982">
    <property type="entry name" value="Sbt_1"/>
    <property type="match status" value="1"/>
</dbReference>
<feature type="transmembrane region" description="Helical" evidence="1">
    <location>
        <begin position="211"/>
        <end position="229"/>
    </location>
</feature>
<feature type="transmembrane region" description="Helical" evidence="1">
    <location>
        <begin position="131"/>
        <end position="152"/>
    </location>
</feature>
<dbReference type="EMBL" id="NCDQ01000055">
    <property type="protein sequence ID" value="OYX04885.1"/>
    <property type="molecule type" value="Genomic_DNA"/>
</dbReference>
<feature type="transmembrane region" description="Helical" evidence="1">
    <location>
        <begin position="304"/>
        <end position="327"/>
    </location>
</feature>
<reference evidence="2 3" key="1">
    <citation type="submission" date="2017-03" db="EMBL/GenBank/DDBJ databases">
        <title>Lifting the veil on microbial sulfur biogeochemistry in mining wastewaters.</title>
        <authorList>
            <person name="Kantor R.S."/>
            <person name="Colenbrander Nelson T."/>
            <person name="Marshall S."/>
            <person name="Bennett D."/>
            <person name="Apte S."/>
            <person name="Camacho D."/>
            <person name="Thomas B.C."/>
            <person name="Warren L.A."/>
            <person name="Banfield J.F."/>
        </authorList>
    </citation>
    <scope>NUCLEOTIDE SEQUENCE [LARGE SCALE GENOMIC DNA]</scope>
    <source>
        <strain evidence="2">32-67-7</strain>
    </source>
</reference>
<feature type="transmembrane region" description="Helical" evidence="1">
    <location>
        <begin position="164"/>
        <end position="190"/>
    </location>
</feature>
<feature type="transmembrane region" description="Helical" evidence="1">
    <location>
        <begin position="101"/>
        <end position="124"/>
    </location>
</feature>
<evidence type="ECO:0000313" key="2">
    <source>
        <dbReference type="EMBL" id="OYX04885.1"/>
    </source>
</evidence>
<feature type="transmembrane region" description="Helical" evidence="1">
    <location>
        <begin position="273"/>
        <end position="298"/>
    </location>
</feature>
<keyword evidence="1" id="KW-1133">Transmembrane helix</keyword>
<dbReference type="Proteomes" id="UP000215616">
    <property type="component" value="Unassembled WGS sequence"/>
</dbReference>
<dbReference type="InterPro" id="IPR010293">
    <property type="entry name" value="Sbt_1"/>
</dbReference>
<feature type="transmembrane region" description="Helical" evidence="1">
    <location>
        <begin position="46"/>
        <end position="64"/>
    </location>
</feature>
<feature type="transmembrane region" description="Helical" evidence="1">
    <location>
        <begin position="334"/>
        <end position="360"/>
    </location>
</feature>
<organism evidence="2 3">
    <name type="scientific">Caulobacter vibrioides</name>
    <name type="common">Caulobacter crescentus</name>
    <dbReference type="NCBI Taxonomy" id="155892"/>
    <lineage>
        <taxon>Bacteria</taxon>
        <taxon>Pseudomonadati</taxon>
        <taxon>Pseudomonadota</taxon>
        <taxon>Alphaproteobacteria</taxon>
        <taxon>Caulobacterales</taxon>
        <taxon>Caulobacteraceae</taxon>
        <taxon>Caulobacter</taxon>
    </lineage>
</organism>
<sequence>MAISEINKGNHDSSRRGAPAPCAHSLVGGVFVDLLTQTLSAAAGNLLQPAVLFFALGLIAALARSDLALPSEAAKTLSLILMLCIGFKGGVEARAHGLDAGFLKAAGLGLVLSFLLPLPAYTLLKRMGLNTITAAATAAHYGSVSVVTFAAAQSYLSSIGQAAGGYMSAVLALMETPGLLTAIAIAAIATRDGAHGKDPDRVSAGKLAHEVLLNAASVVLIGGFFIGLITGHPGGAKLATFTGPVFQGVLCVFLLGLGVRAGQQLAAARGFKLSLLAMGIVLPILGGSVALVLGWLAGLPAGDLAALAVLAASASYIAAPAAMGMALPKADAGVYLTLSLGVTFPFNLTLGIPLLALAAARLAGG</sequence>
<gene>
    <name evidence="2" type="ORF">B7Z12_05210</name>
</gene>
<protein>
    <submittedName>
        <fullName evidence="2">Sodium-dependent bicarbonate transport family permease</fullName>
    </submittedName>
</protein>
<evidence type="ECO:0000256" key="1">
    <source>
        <dbReference type="SAM" id="Phobius"/>
    </source>
</evidence>
<dbReference type="PANTHER" id="PTHR40400">
    <property type="entry name" value="SLR1512 PROTEIN"/>
    <property type="match status" value="1"/>
</dbReference>
<dbReference type="PANTHER" id="PTHR40400:SF1">
    <property type="entry name" value="SLR1512 PROTEIN"/>
    <property type="match status" value="1"/>
</dbReference>
<feature type="transmembrane region" description="Helical" evidence="1">
    <location>
        <begin position="241"/>
        <end position="261"/>
    </location>
</feature>